<organism evidence="2 3">
    <name type="scientific">Panicum miliaceum</name>
    <name type="common">Proso millet</name>
    <name type="synonym">Broomcorn millet</name>
    <dbReference type="NCBI Taxonomy" id="4540"/>
    <lineage>
        <taxon>Eukaryota</taxon>
        <taxon>Viridiplantae</taxon>
        <taxon>Streptophyta</taxon>
        <taxon>Embryophyta</taxon>
        <taxon>Tracheophyta</taxon>
        <taxon>Spermatophyta</taxon>
        <taxon>Magnoliopsida</taxon>
        <taxon>Liliopsida</taxon>
        <taxon>Poales</taxon>
        <taxon>Poaceae</taxon>
        <taxon>PACMAD clade</taxon>
        <taxon>Panicoideae</taxon>
        <taxon>Panicodae</taxon>
        <taxon>Paniceae</taxon>
        <taxon>Panicinae</taxon>
        <taxon>Panicum</taxon>
        <taxon>Panicum sect. Panicum</taxon>
    </lineage>
</organism>
<gene>
    <name evidence="2" type="ORF">C2845_PM10G14610</name>
</gene>
<proteinExistence type="predicted"/>
<name>A0A3L6PF34_PANMI</name>
<accession>A0A3L6PF34</accession>
<feature type="transmembrane region" description="Helical" evidence="1">
    <location>
        <begin position="152"/>
        <end position="173"/>
    </location>
</feature>
<keyword evidence="1" id="KW-0812">Transmembrane</keyword>
<dbReference type="STRING" id="4540.A0A3L6PF34"/>
<dbReference type="OrthoDB" id="1750384at2759"/>
<evidence type="ECO:0000313" key="3">
    <source>
        <dbReference type="Proteomes" id="UP000275267"/>
    </source>
</evidence>
<dbReference type="EMBL" id="PQIB02000018">
    <property type="protein sequence ID" value="RLM55579.1"/>
    <property type="molecule type" value="Genomic_DNA"/>
</dbReference>
<feature type="transmembrane region" description="Helical" evidence="1">
    <location>
        <begin position="188"/>
        <end position="205"/>
    </location>
</feature>
<comment type="caution">
    <text evidence="2">The sequence shown here is derived from an EMBL/GenBank/DDBJ whole genome shotgun (WGS) entry which is preliminary data.</text>
</comment>
<evidence type="ECO:0000256" key="1">
    <source>
        <dbReference type="SAM" id="Phobius"/>
    </source>
</evidence>
<keyword evidence="1" id="KW-1133">Transmembrane helix</keyword>
<evidence type="ECO:0000313" key="2">
    <source>
        <dbReference type="EMBL" id="RLM55579.1"/>
    </source>
</evidence>
<dbReference type="Proteomes" id="UP000275267">
    <property type="component" value="Unassembled WGS sequence"/>
</dbReference>
<dbReference type="AlphaFoldDB" id="A0A3L6PF34"/>
<sequence>MGVTLHKDVLLYLLPDEPLSARPLPRHAIRQWLHTHTHTRHAICGRLAVASPCVLRALIDCANAALLVAYVSARRRRRAGSAGRRSGARGWWQRGLAVAVSACCVAAAVGYGVAGFRDASSGDVAAAAAPYFARALFWIALAASLHVQPDRAAAGVAVLWWALPSLLVTVYNAETLIGGGALDAVEVVAWPVNLLLLLCALGSVLRRSDGHRDGGGLSEPLIGQDGDKAVPTSELYRADLFRQLAFSWLNPLLRLGRSKALDLADIPLIAGEDTAQHASHKFA</sequence>
<keyword evidence="1" id="KW-0472">Membrane</keyword>
<reference evidence="3" key="1">
    <citation type="journal article" date="2019" name="Nat. Commun.">
        <title>The genome of broomcorn millet.</title>
        <authorList>
            <person name="Zou C."/>
            <person name="Miki D."/>
            <person name="Li D."/>
            <person name="Tang Q."/>
            <person name="Xiao L."/>
            <person name="Rajput S."/>
            <person name="Deng P."/>
            <person name="Jia W."/>
            <person name="Huang R."/>
            <person name="Zhang M."/>
            <person name="Sun Y."/>
            <person name="Hu J."/>
            <person name="Fu X."/>
            <person name="Schnable P.S."/>
            <person name="Li F."/>
            <person name="Zhang H."/>
            <person name="Feng B."/>
            <person name="Zhu X."/>
            <person name="Liu R."/>
            <person name="Schnable J.C."/>
            <person name="Zhu J.-K."/>
            <person name="Zhang H."/>
        </authorList>
    </citation>
    <scope>NUCLEOTIDE SEQUENCE [LARGE SCALE GENOMIC DNA]</scope>
</reference>
<keyword evidence="3" id="KW-1185">Reference proteome</keyword>
<protein>
    <submittedName>
        <fullName evidence="2">ABC transporter C family member 8-like isoform X1</fullName>
    </submittedName>
</protein>
<feature type="transmembrane region" description="Helical" evidence="1">
    <location>
        <begin position="125"/>
        <end position="145"/>
    </location>
</feature>
<feature type="transmembrane region" description="Helical" evidence="1">
    <location>
        <begin position="54"/>
        <end position="73"/>
    </location>
</feature>
<feature type="transmembrane region" description="Helical" evidence="1">
    <location>
        <begin position="94"/>
        <end position="113"/>
    </location>
</feature>